<dbReference type="Gene3D" id="3.30.300.30">
    <property type="match status" value="1"/>
</dbReference>
<dbReference type="Gene3D" id="3.40.50.12780">
    <property type="entry name" value="N-terminal domain of ligase-like"/>
    <property type="match status" value="1"/>
</dbReference>
<dbReference type="CDD" id="cd05907">
    <property type="entry name" value="VL_LC_FACS_like"/>
    <property type="match status" value="1"/>
</dbReference>
<dbReference type="PANTHER" id="PTHR43272:SF33">
    <property type="entry name" value="AMP-BINDING DOMAIN-CONTAINING PROTEIN-RELATED"/>
    <property type="match status" value="1"/>
</dbReference>
<dbReference type="InterPro" id="IPR020845">
    <property type="entry name" value="AMP-binding_CS"/>
</dbReference>
<keyword evidence="5" id="KW-0436">Ligase</keyword>
<dbReference type="Proteomes" id="UP000501253">
    <property type="component" value="Chromosome"/>
</dbReference>
<dbReference type="SUPFAM" id="SSF56801">
    <property type="entry name" value="Acetyl-CoA synthetase-like"/>
    <property type="match status" value="1"/>
</dbReference>
<protein>
    <submittedName>
        <fullName evidence="5">Long-chain fatty acid--CoA ligase</fullName>
    </submittedName>
</protein>
<keyword evidence="2" id="KW-0067">ATP-binding</keyword>
<keyword evidence="1" id="KW-0547">Nucleotide-binding</keyword>
<evidence type="ECO:0000256" key="2">
    <source>
        <dbReference type="ARBA" id="ARBA00022840"/>
    </source>
</evidence>
<dbReference type="PROSITE" id="PS00455">
    <property type="entry name" value="AMP_BINDING"/>
    <property type="match status" value="1"/>
</dbReference>
<dbReference type="RefSeq" id="WP_168718981.1">
    <property type="nucleotide sequence ID" value="NZ_CP042909.1"/>
</dbReference>
<name>A0A6H1WR25_9BACT</name>
<evidence type="ECO:0000256" key="3">
    <source>
        <dbReference type="ARBA" id="ARBA00024484"/>
    </source>
</evidence>
<dbReference type="InterPro" id="IPR045851">
    <property type="entry name" value="AMP-bd_C_sf"/>
</dbReference>
<organism evidence="5 6">
    <name type="scientific">Thermosulfurimonas marina</name>
    <dbReference type="NCBI Taxonomy" id="2047767"/>
    <lineage>
        <taxon>Bacteria</taxon>
        <taxon>Pseudomonadati</taxon>
        <taxon>Thermodesulfobacteriota</taxon>
        <taxon>Thermodesulfobacteria</taxon>
        <taxon>Thermodesulfobacteriales</taxon>
        <taxon>Thermodesulfobacteriaceae</taxon>
        <taxon>Thermosulfurimonas</taxon>
    </lineage>
</organism>
<accession>A0A6H1WR25</accession>
<dbReference type="KEGG" id="tmai:FVE67_01865"/>
<keyword evidence="6" id="KW-1185">Reference proteome</keyword>
<dbReference type="PANTHER" id="PTHR43272">
    <property type="entry name" value="LONG-CHAIN-FATTY-ACID--COA LIGASE"/>
    <property type="match status" value="1"/>
</dbReference>
<dbReference type="GO" id="GO:0016020">
    <property type="term" value="C:membrane"/>
    <property type="evidence" value="ECO:0007669"/>
    <property type="project" value="TreeGrafter"/>
</dbReference>
<dbReference type="GO" id="GO:0005524">
    <property type="term" value="F:ATP binding"/>
    <property type="evidence" value="ECO:0007669"/>
    <property type="project" value="UniProtKB-KW"/>
</dbReference>
<dbReference type="AlphaFoldDB" id="A0A6H1WR25"/>
<evidence type="ECO:0000256" key="1">
    <source>
        <dbReference type="ARBA" id="ARBA00022741"/>
    </source>
</evidence>
<evidence type="ECO:0000259" key="4">
    <source>
        <dbReference type="Pfam" id="PF00501"/>
    </source>
</evidence>
<dbReference type="GO" id="GO:0004467">
    <property type="term" value="F:long-chain fatty acid-CoA ligase activity"/>
    <property type="evidence" value="ECO:0007669"/>
    <property type="project" value="UniProtKB-EC"/>
</dbReference>
<proteinExistence type="predicted"/>
<evidence type="ECO:0000313" key="6">
    <source>
        <dbReference type="Proteomes" id="UP000501253"/>
    </source>
</evidence>
<reference evidence="5 6" key="1">
    <citation type="submission" date="2019-08" db="EMBL/GenBank/DDBJ databases">
        <title>Complete genome sequence of Thermosulfurimonas marina SU872T, an anaerobic thermophilic chemolithoautotrophic bacterium isolated from a shallow marine hydrothermal vent.</title>
        <authorList>
            <person name="Allioux M."/>
            <person name="Jebbar M."/>
            <person name="Slobodkina G."/>
            <person name="Slobodkin A."/>
            <person name="Moalic Y."/>
            <person name="Frolova A."/>
            <person name="Shao Z."/>
            <person name="Alain K."/>
        </authorList>
    </citation>
    <scope>NUCLEOTIDE SEQUENCE [LARGE SCALE GENOMIC DNA]</scope>
    <source>
        <strain evidence="5 6">SU872</strain>
    </source>
</reference>
<comment type="catalytic activity">
    <reaction evidence="3">
        <text>a long-chain fatty acid + ATP + CoA = a long-chain fatty acyl-CoA + AMP + diphosphate</text>
        <dbReference type="Rhea" id="RHEA:15421"/>
        <dbReference type="ChEBI" id="CHEBI:30616"/>
        <dbReference type="ChEBI" id="CHEBI:33019"/>
        <dbReference type="ChEBI" id="CHEBI:57287"/>
        <dbReference type="ChEBI" id="CHEBI:57560"/>
        <dbReference type="ChEBI" id="CHEBI:83139"/>
        <dbReference type="ChEBI" id="CHEBI:456215"/>
        <dbReference type="EC" id="6.2.1.3"/>
    </reaction>
    <physiologicalReaction direction="left-to-right" evidence="3">
        <dbReference type="Rhea" id="RHEA:15422"/>
    </physiologicalReaction>
</comment>
<dbReference type="InterPro" id="IPR042099">
    <property type="entry name" value="ANL_N_sf"/>
</dbReference>
<dbReference type="InterPro" id="IPR000873">
    <property type="entry name" value="AMP-dep_synth/lig_dom"/>
</dbReference>
<dbReference type="EMBL" id="CP042909">
    <property type="protein sequence ID" value="QJA05618.1"/>
    <property type="molecule type" value="Genomic_DNA"/>
</dbReference>
<dbReference type="Pfam" id="PF00501">
    <property type="entry name" value="AMP-binding"/>
    <property type="match status" value="1"/>
</dbReference>
<gene>
    <name evidence="5" type="ORF">FVE67_01865</name>
</gene>
<feature type="domain" description="AMP-dependent synthetase/ligase" evidence="4">
    <location>
        <begin position="21"/>
        <end position="422"/>
    </location>
</feature>
<evidence type="ECO:0000313" key="5">
    <source>
        <dbReference type="EMBL" id="QJA05618.1"/>
    </source>
</evidence>
<sequence>MKRALRAFRPDRGQGSIPEVFFRAVKDFGPRPALSIFREGTYQHLTYAELGERVRLLASGLRALGFSRGEKCALLGPNSPEWAQAYLAILAAGGVCVPIDSLLKPYEFRHIFEEARVRFIFVARRFLETVLEIEEERPHFRKIIALESLPERSSKLLDLPELLEKGRKRPREPLFPDPEELAVLIYTSGTTGRAKGVMLTHRNLVSDVVACYRSLPVDENDRFLSVLPLHHTFECTGGFLLPLYSGAHITFARSLKSRDILADLRASKATIMLGVPLLFQKLYEGLERAVRKASLPRRTLFQALLRVSGAAERWGKEETAGRLLFRGLREKAGLSHLRFFVSGGAPLPPHLPRAFRRLGIKLFQGYGLTEASPVLAVNPPEAPKDESVGLPLPGVEVKVRDPDSQGVGELCFRGPMVMKGYFENPEATRAAFDEEGFLRTGDLGYVDEEGYIYVCGRAKNLIVTPAGKNVYPEEIEAELDKSPYILESMVFGFPREGGEEVWAVIVPDYEAIERDFHGRHLSEKDVEALISREVKARMAPLADYKRVKRFLLREEEFPKTSTRKIKRHLVVPKLIAELQK</sequence>